<evidence type="ECO:0000313" key="3">
    <source>
        <dbReference type="Proteomes" id="UP000032352"/>
    </source>
</evidence>
<dbReference type="Gene3D" id="1.10.287.470">
    <property type="entry name" value="Helix hairpin bin"/>
    <property type="match status" value="1"/>
</dbReference>
<dbReference type="Gene3D" id="2.40.30.170">
    <property type="match status" value="1"/>
</dbReference>
<gene>
    <name evidence="2" type="ORF">SG34_031435</name>
</gene>
<dbReference type="Gene3D" id="2.40.420.20">
    <property type="match status" value="1"/>
</dbReference>
<accession>A0AAE9ZFA5</accession>
<reference evidence="2 3" key="1">
    <citation type="journal article" date="2015" name="Genome Announc.">
        <title>Draft Genome Sequences of Marine Isolates of Thalassomonas viridans and Thalassomonas actiniarum.</title>
        <authorList>
            <person name="Olonade I."/>
            <person name="van Zyl L.J."/>
            <person name="Trindade M."/>
        </authorList>
    </citation>
    <scope>NUCLEOTIDE SEQUENCE [LARGE SCALE GENOMIC DNA]</scope>
    <source>
        <strain evidence="2 3">XOM25</strain>
    </source>
</reference>
<proteinExistence type="predicted"/>
<dbReference type="KEGG" id="tvd:SG34_031435"/>
<name>A0AAE9ZFA5_9GAMM</name>
<feature type="coiled-coil region" evidence="1">
    <location>
        <begin position="84"/>
        <end position="118"/>
    </location>
</feature>
<protein>
    <submittedName>
        <fullName evidence="2">HlyD family efflux transporter periplasmic adaptor subunit</fullName>
    </submittedName>
</protein>
<organism evidence="2 3">
    <name type="scientific">Thalassomonas viridans</name>
    <dbReference type="NCBI Taxonomy" id="137584"/>
    <lineage>
        <taxon>Bacteria</taxon>
        <taxon>Pseudomonadati</taxon>
        <taxon>Pseudomonadota</taxon>
        <taxon>Gammaproteobacteria</taxon>
        <taxon>Alteromonadales</taxon>
        <taxon>Colwelliaceae</taxon>
        <taxon>Thalassomonas</taxon>
    </lineage>
</organism>
<dbReference type="PANTHER" id="PTHR30469:SF33">
    <property type="entry name" value="SLR1207 PROTEIN"/>
    <property type="match status" value="1"/>
</dbReference>
<dbReference type="SUPFAM" id="SSF111369">
    <property type="entry name" value="HlyD-like secretion proteins"/>
    <property type="match status" value="1"/>
</dbReference>
<dbReference type="PANTHER" id="PTHR30469">
    <property type="entry name" value="MULTIDRUG RESISTANCE PROTEIN MDTA"/>
    <property type="match status" value="1"/>
</dbReference>
<keyword evidence="1" id="KW-0175">Coiled coil</keyword>
<dbReference type="Proteomes" id="UP000032352">
    <property type="component" value="Chromosome pTvir"/>
</dbReference>
<dbReference type="RefSeq" id="WP_161797880.1">
    <property type="nucleotide sequence ID" value="NZ_CP059734.1"/>
</dbReference>
<keyword evidence="3" id="KW-1185">Reference proteome</keyword>
<dbReference type="GO" id="GO:0015562">
    <property type="term" value="F:efflux transmembrane transporter activity"/>
    <property type="evidence" value="ECO:0007669"/>
    <property type="project" value="TreeGrafter"/>
</dbReference>
<evidence type="ECO:0000256" key="1">
    <source>
        <dbReference type="SAM" id="Coils"/>
    </source>
</evidence>
<reference evidence="2 3" key="2">
    <citation type="journal article" date="2022" name="Mar. Drugs">
        <title>Bioassay-Guided Fractionation Leads to the Detection of Cholic Acid Generated by the Rare Thalassomonas sp.</title>
        <authorList>
            <person name="Pheiffer F."/>
            <person name="Schneider Y.K."/>
            <person name="Hansen E.H."/>
            <person name="Andersen J.H."/>
            <person name="Isaksson J."/>
            <person name="Busche T."/>
            <person name="R C."/>
            <person name="Kalinowski J."/>
            <person name="Zyl L.V."/>
            <person name="Trindade M."/>
        </authorList>
    </citation>
    <scope>NUCLEOTIDE SEQUENCE [LARGE SCALE GENOMIC DNA]</scope>
    <source>
        <strain evidence="2 3">XOM25</strain>
    </source>
</reference>
<dbReference type="Gene3D" id="2.40.50.100">
    <property type="match status" value="1"/>
</dbReference>
<sequence>MSYSTARLGEFSENIPVYGVVTPNSTTYLDTIRGGIVEEIYVEEGETVKAGQPLLKFKNIAFKLQAFSQEARVSEQLDINANTRLSLDQNRLDLKRKLNDIELEIKLKKREYERAGRLLAKKHIAVDEYDTLKDEYEYLVKSREINLEAQQQDEAIRESKIIQLTESAQRLQSHMQVIRESLQQLVVKAPVQGQLTAFPIEIGESKTPGERLGQIDEMDGYQIVAHIDSFYLSRIRKNQRARLIYQGEALELRVEKIYQQIQEGQFQVDLSFIGTVPADLVRGQNVNLQIVLSEPRKTLMINNGSFYQDTGGNWAFVVDASGEKAYKKQIRLGKRNANSIEVLEGINEGEKVITSSYSNFAKMEQLVLNK</sequence>
<dbReference type="AlphaFoldDB" id="A0AAE9ZFA5"/>
<dbReference type="GO" id="GO:1990281">
    <property type="term" value="C:efflux pump complex"/>
    <property type="evidence" value="ECO:0007669"/>
    <property type="project" value="TreeGrafter"/>
</dbReference>
<dbReference type="EMBL" id="CP059734">
    <property type="protein sequence ID" value="WDE09278.1"/>
    <property type="molecule type" value="Genomic_DNA"/>
</dbReference>
<evidence type="ECO:0000313" key="2">
    <source>
        <dbReference type="EMBL" id="WDE09278.1"/>
    </source>
</evidence>